<dbReference type="InterPro" id="IPR050223">
    <property type="entry name" value="D-isomer_2-hydroxyacid_DH"/>
</dbReference>
<keyword evidence="9" id="KW-1185">Reference proteome</keyword>
<gene>
    <name evidence="8" type="ORF">F3Y22_tig00111942pilonHSYRG00034</name>
</gene>
<dbReference type="PANTHER" id="PTHR10996">
    <property type="entry name" value="2-HYDROXYACID DEHYDROGENASE-RELATED"/>
    <property type="match status" value="1"/>
</dbReference>
<evidence type="ECO:0000256" key="4">
    <source>
        <dbReference type="ARBA" id="ARBA00023027"/>
    </source>
</evidence>
<dbReference type="GO" id="GO:0030267">
    <property type="term" value="F:glyoxylate reductase (NADPH) activity"/>
    <property type="evidence" value="ECO:0007669"/>
    <property type="project" value="TreeGrafter"/>
</dbReference>
<evidence type="ECO:0000313" key="8">
    <source>
        <dbReference type="EMBL" id="KAE8671560.1"/>
    </source>
</evidence>
<dbReference type="GO" id="GO:0005829">
    <property type="term" value="C:cytosol"/>
    <property type="evidence" value="ECO:0007669"/>
    <property type="project" value="TreeGrafter"/>
</dbReference>
<evidence type="ECO:0000256" key="2">
    <source>
        <dbReference type="ARBA" id="ARBA00022857"/>
    </source>
</evidence>
<evidence type="ECO:0000256" key="1">
    <source>
        <dbReference type="ARBA" id="ARBA00022594"/>
    </source>
</evidence>
<dbReference type="InterPro" id="IPR006140">
    <property type="entry name" value="D-isomer_DH_NAD-bd"/>
</dbReference>
<feature type="domain" description="D-isomer specific 2-hydroxyacid dehydrogenase NAD-binding" evidence="7">
    <location>
        <begin position="33"/>
        <end position="175"/>
    </location>
</feature>
<evidence type="ECO:0000313" key="9">
    <source>
        <dbReference type="Proteomes" id="UP000436088"/>
    </source>
</evidence>
<proteinExistence type="inferred from homology"/>
<dbReference type="GO" id="GO:0009854">
    <property type="term" value="P:oxidative photosynthetic carbon pathway"/>
    <property type="evidence" value="ECO:0007669"/>
    <property type="project" value="UniProtKB-KW"/>
</dbReference>
<dbReference type="GO" id="GO:0016618">
    <property type="term" value="F:hydroxypyruvate reductase [NAD(P)H] activity"/>
    <property type="evidence" value="ECO:0007669"/>
    <property type="project" value="UniProtKB-ARBA"/>
</dbReference>
<dbReference type="GO" id="GO:0051287">
    <property type="term" value="F:NAD binding"/>
    <property type="evidence" value="ECO:0007669"/>
    <property type="project" value="InterPro"/>
</dbReference>
<sequence>MASDAQRVGTCMATFGGCMDCMATYLDRWAYMATYMGTRIGIVGLGRIGSEVAKRLLAFGCSVAYCSRKVKPYVPFAYCSTVNDLAKNSDALILRCSLTEETHHMIDNGVMEALGKEGVIINIGRGALIDEKELMKFLLFGARENRWSGLDVYEGEPFVPQELFAMENVVLAPHASVFTPDSSVALQELVIGNLREFFSNEPLLSLTQLE</sequence>
<dbReference type="Gene3D" id="3.40.50.720">
    <property type="entry name" value="NAD(P)-binding Rossmann-like Domain"/>
    <property type="match status" value="2"/>
</dbReference>
<evidence type="ECO:0000256" key="6">
    <source>
        <dbReference type="ARBA" id="ARBA00061400"/>
    </source>
</evidence>
<dbReference type="Proteomes" id="UP000436088">
    <property type="component" value="Unassembled WGS sequence"/>
</dbReference>
<organism evidence="8 9">
    <name type="scientific">Hibiscus syriacus</name>
    <name type="common">Rose of Sharon</name>
    <dbReference type="NCBI Taxonomy" id="106335"/>
    <lineage>
        <taxon>Eukaryota</taxon>
        <taxon>Viridiplantae</taxon>
        <taxon>Streptophyta</taxon>
        <taxon>Embryophyta</taxon>
        <taxon>Tracheophyta</taxon>
        <taxon>Spermatophyta</taxon>
        <taxon>Magnoliopsida</taxon>
        <taxon>eudicotyledons</taxon>
        <taxon>Gunneridae</taxon>
        <taxon>Pentapetalae</taxon>
        <taxon>rosids</taxon>
        <taxon>malvids</taxon>
        <taxon>Malvales</taxon>
        <taxon>Malvaceae</taxon>
        <taxon>Malvoideae</taxon>
        <taxon>Hibiscus</taxon>
    </lineage>
</organism>
<keyword evidence="4" id="KW-0520">NAD</keyword>
<protein>
    <submittedName>
        <fullName evidence="8">Glyoxylate/hydroxypyruvate reductase HPR3</fullName>
    </submittedName>
</protein>
<dbReference type="AlphaFoldDB" id="A0A6A2XNX4"/>
<keyword evidence="1" id="KW-0323">Glycolate pathway</keyword>
<evidence type="ECO:0000256" key="3">
    <source>
        <dbReference type="ARBA" id="ARBA00023002"/>
    </source>
</evidence>
<comment type="caution">
    <text evidence="8">The sequence shown here is derived from an EMBL/GenBank/DDBJ whole genome shotgun (WGS) entry which is preliminary data.</text>
</comment>
<accession>A0A6A2XNX4</accession>
<evidence type="ECO:0000259" key="7">
    <source>
        <dbReference type="Pfam" id="PF02826"/>
    </source>
</evidence>
<dbReference type="Pfam" id="PF02826">
    <property type="entry name" value="2-Hacid_dh_C"/>
    <property type="match status" value="1"/>
</dbReference>
<dbReference type="PANTHER" id="PTHR10996:SF268">
    <property type="entry name" value="GLYOXYLATE_HYDROXYPYRUVATE REDUCTASE HPR3"/>
    <property type="match status" value="1"/>
</dbReference>
<dbReference type="SUPFAM" id="SSF51735">
    <property type="entry name" value="NAD(P)-binding Rossmann-fold domains"/>
    <property type="match status" value="1"/>
</dbReference>
<reference evidence="8" key="1">
    <citation type="submission" date="2019-09" db="EMBL/GenBank/DDBJ databases">
        <title>Draft genome information of white flower Hibiscus syriacus.</title>
        <authorList>
            <person name="Kim Y.-M."/>
        </authorList>
    </citation>
    <scope>NUCLEOTIDE SEQUENCE [LARGE SCALE GENOMIC DNA]</scope>
    <source>
        <strain evidence="8">YM2019G1</strain>
    </source>
</reference>
<keyword evidence="2" id="KW-0521">NADP</keyword>
<name>A0A6A2XNX4_HIBSY</name>
<evidence type="ECO:0000256" key="5">
    <source>
        <dbReference type="ARBA" id="ARBA00023238"/>
    </source>
</evidence>
<dbReference type="InterPro" id="IPR036291">
    <property type="entry name" value="NAD(P)-bd_dom_sf"/>
</dbReference>
<keyword evidence="5" id="KW-0601">Photorespiration</keyword>
<dbReference type="EMBL" id="VEPZ02001467">
    <property type="protein sequence ID" value="KAE8671560.1"/>
    <property type="molecule type" value="Genomic_DNA"/>
</dbReference>
<dbReference type="PROSITE" id="PS51257">
    <property type="entry name" value="PROKAR_LIPOPROTEIN"/>
    <property type="match status" value="1"/>
</dbReference>
<dbReference type="FunFam" id="3.40.50.720:FF:000213">
    <property type="entry name" value="Putative 2-hydroxyacid dehydrogenase"/>
    <property type="match status" value="1"/>
</dbReference>
<comment type="similarity">
    <text evidence="6">Belongs to the D-isomer specific 2-hydroxyacid dehydrogenase family. GyaR subfamily.</text>
</comment>
<keyword evidence="3" id="KW-0560">Oxidoreductase</keyword>